<dbReference type="PROSITE" id="PS50048">
    <property type="entry name" value="ZN2_CY6_FUNGAL_2"/>
    <property type="match status" value="1"/>
</dbReference>
<accession>A0A2C5YL20</accession>
<dbReference type="InterPro" id="IPR050613">
    <property type="entry name" value="Sec_Metabolite_Reg"/>
</dbReference>
<evidence type="ECO:0000259" key="4">
    <source>
        <dbReference type="PROSITE" id="PS50048"/>
    </source>
</evidence>
<evidence type="ECO:0000313" key="5">
    <source>
        <dbReference type="EMBL" id="PHH68406.1"/>
    </source>
</evidence>
<dbReference type="OrthoDB" id="5069333at2759"/>
<dbReference type="GO" id="GO:0005634">
    <property type="term" value="C:nucleus"/>
    <property type="evidence" value="ECO:0007669"/>
    <property type="project" value="UniProtKB-SubCell"/>
</dbReference>
<evidence type="ECO:0000256" key="1">
    <source>
        <dbReference type="ARBA" id="ARBA00004123"/>
    </source>
</evidence>
<dbReference type="PROSITE" id="PS00463">
    <property type="entry name" value="ZN2_CY6_FUNGAL_1"/>
    <property type="match status" value="1"/>
</dbReference>
<comment type="caution">
    <text evidence="5">The sequence shown here is derived from an EMBL/GenBank/DDBJ whole genome shotgun (WGS) entry which is preliminary data.</text>
</comment>
<dbReference type="EMBL" id="NJES01000969">
    <property type="protein sequence ID" value="PHH68406.1"/>
    <property type="molecule type" value="Genomic_DNA"/>
</dbReference>
<evidence type="ECO:0000256" key="2">
    <source>
        <dbReference type="ARBA" id="ARBA00023242"/>
    </source>
</evidence>
<dbReference type="GO" id="GO:0000981">
    <property type="term" value="F:DNA-binding transcription factor activity, RNA polymerase II-specific"/>
    <property type="evidence" value="ECO:0007669"/>
    <property type="project" value="InterPro"/>
</dbReference>
<dbReference type="CDD" id="cd12148">
    <property type="entry name" value="fungal_TF_MHR"/>
    <property type="match status" value="1"/>
</dbReference>
<gene>
    <name evidence="5" type="ORF">CDD80_7545</name>
</gene>
<dbReference type="InterPro" id="IPR001138">
    <property type="entry name" value="Zn2Cys6_DnaBD"/>
</dbReference>
<reference evidence="5 6" key="1">
    <citation type="submission" date="2017-06" db="EMBL/GenBank/DDBJ databases">
        <title>Ant-infecting Ophiocordyceps genomes reveal a high diversity of potential behavioral manipulation genes and a possible major role for enterotoxins.</title>
        <authorList>
            <person name="De Bekker C."/>
            <person name="Evans H.C."/>
            <person name="Brachmann A."/>
            <person name="Hughes D.P."/>
        </authorList>
    </citation>
    <scope>NUCLEOTIDE SEQUENCE [LARGE SCALE GENOMIC DNA]</scope>
    <source>
        <strain evidence="5 6">Map16</strain>
    </source>
</reference>
<keyword evidence="2" id="KW-0539">Nucleus</keyword>
<dbReference type="SUPFAM" id="SSF57701">
    <property type="entry name" value="Zn2/Cys6 DNA-binding domain"/>
    <property type="match status" value="1"/>
</dbReference>
<name>A0A2C5YL20_9HYPO</name>
<evidence type="ECO:0000313" key="6">
    <source>
        <dbReference type="Proteomes" id="UP000226431"/>
    </source>
</evidence>
<protein>
    <recommendedName>
        <fullName evidence="4">Zn(2)-C6 fungal-type domain-containing protein</fullName>
    </recommendedName>
</protein>
<feature type="compositionally biased region" description="Basic and acidic residues" evidence="3">
    <location>
        <begin position="45"/>
        <end position="54"/>
    </location>
</feature>
<keyword evidence="6" id="KW-1185">Reference proteome</keyword>
<feature type="region of interest" description="Disordered" evidence="3">
    <location>
        <begin position="632"/>
        <end position="651"/>
    </location>
</feature>
<organism evidence="5 6">
    <name type="scientific">Ophiocordyceps camponoti-rufipedis</name>
    <dbReference type="NCBI Taxonomy" id="2004952"/>
    <lineage>
        <taxon>Eukaryota</taxon>
        <taxon>Fungi</taxon>
        <taxon>Dikarya</taxon>
        <taxon>Ascomycota</taxon>
        <taxon>Pezizomycotina</taxon>
        <taxon>Sordariomycetes</taxon>
        <taxon>Hypocreomycetidae</taxon>
        <taxon>Hypocreales</taxon>
        <taxon>Ophiocordycipitaceae</taxon>
        <taxon>Ophiocordyceps</taxon>
    </lineage>
</organism>
<dbReference type="InterPro" id="IPR036864">
    <property type="entry name" value="Zn2-C6_fun-type_DNA-bd_sf"/>
</dbReference>
<dbReference type="GO" id="GO:0008270">
    <property type="term" value="F:zinc ion binding"/>
    <property type="evidence" value="ECO:0007669"/>
    <property type="project" value="InterPro"/>
</dbReference>
<sequence>MASKHPLRRSCAFCRARKIKCSNETICEACRRQGADCIYDFEPPRPKARSHDGRSPCSASPRGSPAGDGCVEEADSVARLLERSFVDNFGHHHARREGTSSYGPVKYTGMLALLARDLIGLASDRLGTLGSHHVEEGRGRIFRTELAGDDTAAMFDDDDDESSNPLSEYGQRQQTQLIDVWFSMHPLSFVVSKTLLLRELRDGTHDEVLLATMLADANLSIGDEPALLRARTLLRWATGQLRTRRPTPGAWPAPHHGGGAGASTRVFGGISTAQALMLLGWNALCSRRTRRAACYLGLAARIAGEIRDQMAGASAPTSSRINGIDVFDVEKEVVAYLYWTTFSLGLWASLQTGHRLMATTSSSTLTPVFLPVTETSSVMIKLDLVSENFSTLQKQKAVLREMWPLAHIASIIAYVTTDADDVHRVLADKIQALRRQQGVDVSSRSLVLVAYHTLAVHSLFPQPSSAADQLVLERFCASAHDLVRIFDAVVGEQPDHLFAVRSSLADVFCLALDACARALRVIDARRVTGAMLLLGDGPLVAQQAWDGRLLALARSLLDVTEDDFLNQGRSLRMVRKSLKAFVRGLGGGAGPGSASSGSSGFPSPPRGCSLPHTPMHSPVSAAIAAPATVGSDSASLVPSSSSPLNTPSTSVFEDGCKSDWPAPEYYTVSDFDQHTWLSHIPASMDLEMDLDMDLVASAPPLVASGLPWDWPAVTGIDATTTIPPTNSDMDSVLYYFENGHNKRPC</sequence>
<dbReference type="Pfam" id="PF00172">
    <property type="entry name" value="Zn_clus"/>
    <property type="match status" value="1"/>
</dbReference>
<feature type="region of interest" description="Disordered" evidence="3">
    <location>
        <begin position="45"/>
        <end position="71"/>
    </location>
</feature>
<evidence type="ECO:0000256" key="3">
    <source>
        <dbReference type="SAM" id="MobiDB-lite"/>
    </source>
</evidence>
<dbReference type="Proteomes" id="UP000226431">
    <property type="component" value="Unassembled WGS sequence"/>
</dbReference>
<feature type="region of interest" description="Disordered" evidence="3">
    <location>
        <begin position="589"/>
        <end position="615"/>
    </location>
</feature>
<dbReference type="PANTHER" id="PTHR31001">
    <property type="entry name" value="UNCHARACTERIZED TRANSCRIPTIONAL REGULATORY PROTEIN"/>
    <property type="match status" value="1"/>
</dbReference>
<dbReference type="Gene3D" id="4.10.240.10">
    <property type="entry name" value="Zn(2)-C6 fungal-type DNA-binding domain"/>
    <property type="match status" value="1"/>
</dbReference>
<dbReference type="STRING" id="2004952.A0A2C5YL20"/>
<feature type="compositionally biased region" description="Low complexity" evidence="3">
    <location>
        <begin position="592"/>
        <end position="609"/>
    </location>
</feature>
<proteinExistence type="predicted"/>
<dbReference type="PANTHER" id="PTHR31001:SF88">
    <property type="entry name" value="TRANSCRIPTION FACTOR PDR3"/>
    <property type="match status" value="1"/>
</dbReference>
<dbReference type="AlphaFoldDB" id="A0A2C5YL20"/>
<comment type="subcellular location">
    <subcellularLocation>
        <location evidence="1">Nucleus</location>
    </subcellularLocation>
</comment>
<dbReference type="SMART" id="SM00066">
    <property type="entry name" value="GAL4"/>
    <property type="match status" value="1"/>
</dbReference>
<dbReference type="CDD" id="cd00067">
    <property type="entry name" value="GAL4"/>
    <property type="match status" value="1"/>
</dbReference>
<feature type="domain" description="Zn(2)-C6 fungal-type" evidence="4">
    <location>
        <begin position="10"/>
        <end position="39"/>
    </location>
</feature>